<dbReference type="PANTHER" id="PTHR31431">
    <property type="entry name" value="NUCLEOPORIN NUP188 HOMOLOG"/>
    <property type="match status" value="1"/>
</dbReference>
<feature type="domain" description="Nucleoporin Nup188 N-terminal subdomain III" evidence="8">
    <location>
        <begin position="12"/>
        <end position="322"/>
    </location>
</feature>
<keyword evidence="10" id="KW-1185">Reference proteome</keyword>
<dbReference type="PANTHER" id="PTHR31431:SF1">
    <property type="entry name" value="NUCLEOPORIN NUP188"/>
    <property type="match status" value="1"/>
</dbReference>
<dbReference type="InterPro" id="IPR048883">
    <property type="entry name" value="Nup188_N-subdom_III"/>
</dbReference>
<dbReference type="GO" id="GO:0017056">
    <property type="term" value="F:structural constituent of nuclear pore"/>
    <property type="evidence" value="ECO:0007669"/>
    <property type="project" value="InterPro"/>
</dbReference>
<evidence type="ECO:0000256" key="1">
    <source>
        <dbReference type="ARBA" id="ARBA00004567"/>
    </source>
</evidence>
<keyword evidence="4" id="KW-0653">Protein transport</keyword>
<keyword evidence="5" id="KW-0811">Translocation</keyword>
<name>A0A087TI52_STEMI</name>
<dbReference type="AlphaFoldDB" id="A0A087TI52"/>
<reference evidence="9 10" key="1">
    <citation type="submission" date="2013-11" db="EMBL/GenBank/DDBJ databases">
        <title>Genome sequencing of Stegodyphus mimosarum.</title>
        <authorList>
            <person name="Bechsgaard J."/>
        </authorList>
    </citation>
    <scope>NUCLEOTIDE SEQUENCE [LARGE SCALE GENOMIC DNA]</scope>
</reference>
<accession>A0A087TI52</accession>
<dbReference type="GO" id="GO:0044611">
    <property type="term" value="C:nuclear pore inner ring"/>
    <property type="evidence" value="ECO:0007669"/>
    <property type="project" value="TreeGrafter"/>
</dbReference>
<evidence type="ECO:0000259" key="8">
    <source>
        <dbReference type="Pfam" id="PF21093"/>
    </source>
</evidence>
<evidence type="ECO:0000256" key="5">
    <source>
        <dbReference type="ARBA" id="ARBA00023010"/>
    </source>
</evidence>
<evidence type="ECO:0000313" key="10">
    <source>
        <dbReference type="Proteomes" id="UP000054359"/>
    </source>
</evidence>
<dbReference type="OrthoDB" id="102511at2759"/>
<dbReference type="Proteomes" id="UP000054359">
    <property type="component" value="Unassembled WGS sequence"/>
</dbReference>
<feature type="non-terminal residue" evidence="9">
    <location>
        <position position="1082"/>
    </location>
</feature>
<evidence type="ECO:0000256" key="3">
    <source>
        <dbReference type="ARBA" id="ARBA00022816"/>
    </source>
</evidence>
<proteinExistence type="predicted"/>
<keyword evidence="7" id="KW-0539">Nucleus</keyword>
<protein>
    <submittedName>
        <fullName evidence="9">Nucleoporin NUP188-like protein</fullName>
    </submittedName>
</protein>
<sequence length="1082" mass="122742">MFLDIAGLLSKNMSDIWEQLAQMHVLPFLTNFSKNLSDLLSGICMNVGIIGQLIASRECVSGEYTLCLAFLNLVSNVTQGAVDEDGNFLACIVYILREIFSYFPKWYYVNPQERILIGQKCLNLLHSLFSVEKCRVQTLGKAQALCIFTLLHFEAGQTLLRIVCTGEEVIQQTILKQNSDLGEQVTSMIRLSLSVLNRLLLLRNNVTLMSSKRETTPLEAVLFSTPGHVTQPQVVLMVAHYAFQRYNPRLATLAVQLLKRFAKEFPMSLLACFGSEAEAIRDHFLARLRSPYEDIRLKVSILEFLTVCVAQQPGLIEMFINVQKKDEKTCTEEENKSCLECVKKILKEKKDESNDAYPQDLLCASVEFIHALWAGHQALAIEALKQDPQFWDLTCSTILSNKFAQERPAVLAYIIRTLGLEVFYSTPIKERLNEHVKAIFKKIHSENFLLKWSEHIHSSNLSSTSPDCTQQVFDFASGDLQDAFALITAWRDFLLIVAVYEPLEIPSDTKKQILKDILEHFMVERHSSEEEQRERNSSSRILILLSELFLMLSQHWQRELMNFIKSDKENNPVFKLLYDTAYNADSIHPREQLVVVSIALFTVRIFSKSSMKISNIKDWILPACQLLRKTSISFHHLTDTESAAGVLKLPIVIICLLNELIQETDDWLPVLKNNSILPLLVSFLIKSLKLSIGVELAHSIITFFLYIASDKKAAEALCNTGFMAEVTLILAETDLQLHISEKKKSLVPQKPKLTKVDVYFAFLRFITTLLHTLGNYFLPDCWNFIGVHQEIVHVSLMEMRMTLLKEGIQNAILTSAFILQLSFHQKIWRLEHPRSLQLLLVDVCNCIYGTVAILSKPGLLKYLVMHKKMPDSKLSPLKNLETESLLKRLISEDENQPPPEVSDVQQKLFELLAVNLTVLKKYTPEMYESMSGHAVDYSEWQLLLHVNFSIPSVDQDGPLGFGTILSCINMCLKSLVKNEKAPSPRKCTESPAQMTRHLLSYILEISLTLLLSQSSIALSHPDLPARDKQLIRRELAAELNSINITINRYLRRGPLSPAGIPVSASVAAAKSPSKEFPFMKLI</sequence>
<keyword evidence="3" id="KW-0509">mRNA transport</keyword>
<evidence type="ECO:0000313" key="9">
    <source>
        <dbReference type="EMBL" id="KFM64791.1"/>
    </source>
</evidence>
<dbReference type="OMA" id="XGQTNLR"/>
<evidence type="ECO:0000256" key="6">
    <source>
        <dbReference type="ARBA" id="ARBA00023132"/>
    </source>
</evidence>
<keyword evidence="6" id="KW-0906">Nuclear pore complex</keyword>
<dbReference type="GO" id="GO:0006606">
    <property type="term" value="P:protein import into nucleus"/>
    <property type="evidence" value="ECO:0007669"/>
    <property type="project" value="TreeGrafter"/>
</dbReference>
<dbReference type="EMBL" id="KK115323">
    <property type="protein sequence ID" value="KFM64791.1"/>
    <property type="molecule type" value="Genomic_DNA"/>
</dbReference>
<dbReference type="Pfam" id="PF21093">
    <property type="entry name" value="Nup188_N-subdom_III"/>
    <property type="match status" value="1"/>
</dbReference>
<comment type="subcellular location">
    <subcellularLocation>
        <location evidence="1">Nucleus</location>
        <location evidence="1">Nuclear pore complex</location>
    </subcellularLocation>
</comment>
<evidence type="ECO:0000256" key="2">
    <source>
        <dbReference type="ARBA" id="ARBA00022448"/>
    </source>
</evidence>
<evidence type="ECO:0000256" key="7">
    <source>
        <dbReference type="ARBA" id="ARBA00023242"/>
    </source>
</evidence>
<gene>
    <name evidence="9" type="ORF">X975_00353</name>
</gene>
<keyword evidence="2" id="KW-0813">Transport</keyword>
<evidence type="ECO:0000256" key="4">
    <source>
        <dbReference type="ARBA" id="ARBA00022927"/>
    </source>
</evidence>
<dbReference type="GO" id="GO:0006405">
    <property type="term" value="P:RNA export from nucleus"/>
    <property type="evidence" value="ECO:0007669"/>
    <property type="project" value="TreeGrafter"/>
</dbReference>
<dbReference type="GO" id="GO:0051028">
    <property type="term" value="P:mRNA transport"/>
    <property type="evidence" value="ECO:0007669"/>
    <property type="project" value="UniProtKB-KW"/>
</dbReference>
<dbReference type="STRING" id="407821.A0A087TI52"/>
<dbReference type="InterPro" id="IPR044840">
    <property type="entry name" value="Nup188"/>
</dbReference>
<organism evidence="9 10">
    <name type="scientific">Stegodyphus mimosarum</name>
    <name type="common">African social velvet spider</name>
    <dbReference type="NCBI Taxonomy" id="407821"/>
    <lineage>
        <taxon>Eukaryota</taxon>
        <taxon>Metazoa</taxon>
        <taxon>Ecdysozoa</taxon>
        <taxon>Arthropoda</taxon>
        <taxon>Chelicerata</taxon>
        <taxon>Arachnida</taxon>
        <taxon>Araneae</taxon>
        <taxon>Araneomorphae</taxon>
        <taxon>Entelegynae</taxon>
        <taxon>Eresoidea</taxon>
        <taxon>Eresidae</taxon>
        <taxon>Stegodyphus</taxon>
    </lineage>
</organism>